<protein>
    <submittedName>
        <fullName evidence="1">Uncharacterized protein</fullName>
    </submittedName>
</protein>
<dbReference type="Proteomes" id="UP000829354">
    <property type="component" value="Chromosome X"/>
</dbReference>
<sequence>MKMKKKLSLQRRWRKQSTKQLKDIAPVSAKQFHQIVISQGGESQENIMPRTGLQLMLHKVHLSENGFQLTNIRLIQNGKILCWDAGLSFQSTVRPSMNSKR</sequence>
<evidence type="ECO:0000313" key="2">
    <source>
        <dbReference type="Proteomes" id="UP000829354"/>
    </source>
</evidence>
<gene>
    <name evidence="1" type="ORF">L5515_016454</name>
</gene>
<keyword evidence="2" id="KW-1185">Reference proteome</keyword>
<dbReference type="EMBL" id="CP092625">
    <property type="protein sequence ID" value="UMM39371.1"/>
    <property type="molecule type" value="Genomic_DNA"/>
</dbReference>
<name>A0AAE9JPY3_CAEBR</name>
<proteinExistence type="predicted"/>
<accession>A0AAE9JPY3</accession>
<reference evidence="1 2" key="1">
    <citation type="submission" date="2022-04" db="EMBL/GenBank/DDBJ databases">
        <title>Chromosome-level reference genomes for two strains of Caenorhabditis briggsae: an improved platform for comparative genomics.</title>
        <authorList>
            <person name="Stevens L."/>
            <person name="Andersen E."/>
        </authorList>
    </citation>
    <scope>NUCLEOTIDE SEQUENCE [LARGE SCALE GENOMIC DNA]</scope>
    <source>
        <strain evidence="1">VX34</strain>
        <tissue evidence="1">Whole-organism</tissue>
    </source>
</reference>
<organism evidence="1 2">
    <name type="scientific">Caenorhabditis briggsae</name>
    <dbReference type="NCBI Taxonomy" id="6238"/>
    <lineage>
        <taxon>Eukaryota</taxon>
        <taxon>Metazoa</taxon>
        <taxon>Ecdysozoa</taxon>
        <taxon>Nematoda</taxon>
        <taxon>Chromadorea</taxon>
        <taxon>Rhabditida</taxon>
        <taxon>Rhabditina</taxon>
        <taxon>Rhabditomorpha</taxon>
        <taxon>Rhabditoidea</taxon>
        <taxon>Rhabditidae</taxon>
        <taxon>Peloderinae</taxon>
        <taxon>Caenorhabditis</taxon>
    </lineage>
</organism>
<evidence type="ECO:0000313" key="1">
    <source>
        <dbReference type="EMBL" id="UMM39371.1"/>
    </source>
</evidence>
<dbReference type="AlphaFoldDB" id="A0AAE9JPY3"/>